<feature type="region of interest" description="Disordered" evidence="1">
    <location>
        <begin position="175"/>
        <end position="211"/>
    </location>
</feature>
<accession>A0A3N1HQ92</accession>
<comment type="caution">
    <text evidence="4">The sequence shown here is derived from an EMBL/GenBank/DDBJ whole genome shotgun (WGS) entry which is preliminary data.</text>
</comment>
<organism evidence="4 5">
    <name type="scientific">Pseudokineococcus lusitanus</name>
    <dbReference type="NCBI Taxonomy" id="763993"/>
    <lineage>
        <taxon>Bacteria</taxon>
        <taxon>Bacillati</taxon>
        <taxon>Actinomycetota</taxon>
        <taxon>Actinomycetes</taxon>
        <taxon>Kineosporiales</taxon>
        <taxon>Kineosporiaceae</taxon>
        <taxon>Pseudokineococcus</taxon>
    </lineage>
</organism>
<dbReference type="Pfam" id="PF13399">
    <property type="entry name" value="LytR_C"/>
    <property type="match status" value="1"/>
</dbReference>
<dbReference type="OrthoDB" id="4864198at2"/>
<evidence type="ECO:0000259" key="3">
    <source>
        <dbReference type="Pfam" id="PF13399"/>
    </source>
</evidence>
<feature type="compositionally biased region" description="Pro residues" evidence="1">
    <location>
        <begin position="196"/>
        <end position="211"/>
    </location>
</feature>
<dbReference type="EMBL" id="RJKN01000002">
    <property type="protein sequence ID" value="ROP44616.1"/>
    <property type="molecule type" value="Genomic_DNA"/>
</dbReference>
<dbReference type="InterPro" id="IPR027381">
    <property type="entry name" value="LytR/CpsA/Psr_C"/>
</dbReference>
<evidence type="ECO:0000256" key="2">
    <source>
        <dbReference type="SAM" id="Phobius"/>
    </source>
</evidence>
<proteinExistence type="predicted"/>
<dbReference type="AlphaFoldDB" id="A0A3N1HQ92"/>
<name>A0A3N1HQ92_9ACTN</name>
<keyword evidence="2" id="KW-0472">Membrane</keyword>
<evidence type="ECO:0000313" key="5">
    <source>
        <dbReference type="Proteomes" id="UP000276232"/>
    </source>
</evidence>
<gene>
    <name evidence="4" type="ORF">EDC03_0741</name>
</gene>
<keyword evidence="2" id="KW-0812">Transmembrane</keyword>
<evidence type="ECO:0000256" key="1">
    <source>
        <dbReference type="SAM" id="MobiDB-lite"/>
    </source>
</evidence>
<keyword evidence="5" id="KW-1185">Reference proteome</keyword>
<keyword evidence="2" id="KW-1133">Transmembrane helix</keyword>
<feature type="compositionally biased region" description="Low complexity" evidence="1">
    <location>
        <begin position="184"/>
        <end position="195"/>
    </location>
</feature>
<dbReference type="InParanoid" id="A0A3N1HQ92"/>
<dbReference type="Gene3D" id="3.30.70.2390">
    <property type="match status" value="1"/>
</dbReference>
<reference evidence="4 5" key="1">
    <citation type="journal article" date="2015" name="Stand. Genomic Sci.">
        <title>Genomic Encyclopedia of Bacterial and Archaeal Type Strains, Phase III: the genomes of soil and plant-associated and newly described type strains.</title>
        <authorList>
            <person name="Whitman W.B."/>
            <person name="Woyke T."/>
            <person name="Klenk H.P."/>
            <person name="Zhou Y."/>
            <person name="Lilburn T.G."/>
            <person name="Beck B.J."/>
            <person name="De Vos P."/>
            <person name="Vandamme P."/>
            <person name="Eisen J.A."/>
            <person name="Garrity G."/>
            <person name="Hugenholtz P."/>
            <person name="Kyrpides N.C."/>
        </authorList>
    </citation>
    <scope>NUCLEOTIDE SEQUENCE [LARGE SCALE GENOMIC DNA]</scope>
    <source>
        <strain evidence="4 5">CECT 7306</strain>
    </source>
</reference>
<feature type="domain" description="LytR/CpsA/Psr regulator C-terminal" evidence="3">
    <location>
        <begin position="80"/>
        <end position="168"/>
    </location>
</feature>
<sequence>MARPATQPTDPGAAVRRRRRARARQSAVFVAVFLVVIGIGIGAAGVNRGWWEGPFGAAEEEVAEGGPCPQAVTVQVDPASVEVTVLNATGRTGLAGDVTAELVARGLAVGTPGNAASGTSVTSAAQVRYGPEGERAAQGLASIVPGAELVADDGRPGTAVDLLLGEAYESLAPAGSPLTAVQQPDPASVPASCAPPTTPAPSPAPSAAPTS</sequence>
<protein>
    <submittedName>
        <fullName evidence="4">LytR cell envelope-related transcriptional attenuator</fullName>
    </submittedName>
</protein>
<dbReference type="Proteomes" id="UP000276232">
    <property type="component" value="Unassembled WGS sequence"/>
</dbReference>
<dbReference type="RefSeq" id="WP_158674192.1">
    <property type="nucleotide sequence ID" value="NZ_RJKN01000002.1"/>
</dbReference>
<evidence type="ECO:0000313" key="4">
    <source>
        <dbReference type="EMBL" id="ROP44616.1"/>
    </source>
</evidence>
<feature type="transmembrane region" description="Helical" evidence="2">
    <location>
        <begin position="26"/>
        <end position="46"/>
    </location>
</feature>